<feature type="domain" description="DEAD-box RNA helicase Q" evidence="17">
    <location>
        <begin position="501"/>
        <end position="529"/>
    </location>
</feature>
<keyword evidence="4" id="KW-0547">Nucleotide-binding</keyword>
<feature type="short sequence motif" description="Q motif" evidence="13">
    <location>
        <begin position="501"/>
        <end position="529"/>
    </location>
</feature>
<evidence type="ECO:0000256" key="10">
    <source>
        <dbReference type="ARBA" id="ARBA00037330"/>
    </source>
</evidence>
<dbReference type="SMART" id="SM00487">
    <property type="entry name" value="DEXDc"/>
    <property type="match status" value="1"/>
</dbReference>
<dbReference type="PANTHER" id="PTHR47958">
    <property type="entry name" value="ATP-DEPENDENT RNA HELICASE DBP3"/>
    <property type="match status" value="1"/>
</dbReference>
<protein>
    <recommendedName>
        <fullName evidence="2">RNA helicase</fullName>
        <ecNumber evidence="2">3.6.4.13</ecNumber>
    </recommendedName>
</protein>
<evidence type="ECO:0000313" key="19">
    <source>
        <dbReference type="Proteomes" id="UP000799441"/>
    </source>
</evidence>
<dbReference type="GO" id="GO:0003676">
    <property type="term" value="F:nucleic acid binding"/>
    <property type="evidence" value="ECO:0007669"/>
    <property type="project" value="InterPro"/>
</dbReference>
<dbReference type="GO" id="GO:0016787">
    <property type="term" value="F:hydrolase activity"/>
    <property type="evidence" value="ECO:0007669"/>
    <property type="project" value="UniProtKB-KW"/>
</dbReference>
<dbReference type="InterPro" id="IPR011545">
    <property type="entry name" value="DEAD/DEAH_box_helicase_dom"/>
</dbReference>
<reference evidence="18" key="1">
    <citation type="journal article" date="2020" name="Stud. Mycol.">
        <title>101 Dothideomycetes genomes: a test case for predicting lifestyles and emergence of pathogens.</title>
        <authorList>
            <person name="Haridas S."/>
            <person name="Albert R."/>
            <person name="Binder M."/>
            <person name="Bloem J."/>
            <person name="Labutti K."/>
            <person name="Salamov A."/>
            <person name="Andreopoulos B."/>
            <person name="Baker S."/>
            <person name="Barry K."/>
            <person name="Bills G."/>
            <person name="Bluhm B."/>
            <person name="Cannon C."/>
            <person name="Castanera R."/>
            <person name="Culley D."/>
            <person name="Daum C."/>
            <person name="Ezra D."/>
            <person name="Gonzalez J."/>
            <person name="Henrissat B."/>
            <person name="Kuo A."/>
            <person name="Liang C."/>
            <person name="Lipzen A."/>
            <person name="Lutzoni F."/>
            <person name="Magnuson J."/>
            <person name="Mondo S."/>
            <person name="Nolan M."/>
            <person name="Ohm R."/>
            <person name="Pangilinan J."/>
            <person name="Park H.-J."/>
            <person name="Ramirez L."/>
            <person name="Alfaro M."/>
            <person name="Sun H."/>
            <person name="Tritt A."/>
            <person name="Yoshinaga Y."/>
            <person name="Zwiers L.-H."/>
            <person name="Turgeon B."/>
            <person name="Goodwin S."/>
            <person name="Spatafora J."/>
            <person name="Crous P."/>
            <person name="Grigoriev I."/>
        </authorList>
    </citation>
    <scope>NUCLEOTIDE SEQUENCE</scope>
    <source>
        <strain evidence="18">CBS 116435</strain>
    </source>
</reference>
<organism evidence="18 19">
    <name type="scientific">Polychaeton citri CBS 116435</name>
    <dbReference type="NCBI Taxonomy" id="1314669"/>
    <lineage>
        <taxon>Eukaryota</taxon>
        <taxon>Fungi</taxon>
        <taxon>Dikarya</taxon>
        <taxon>Ascomycota</taxon>
        <taxon>Pezizomycotina</taxon>
        <taxon>Dothideomycetes</taxon>
        <taxon>Dothideomycetidae</taxon>
        <taxon>Capnodiales</taxon>
        <taxon>Capnodiaceae</taxon>
        <taxon>Polychaeton</taxon>
    </lineage>
</organism>
<feature type="domain" description="Helicase ATP-binding" evidence="15">
    <location>
        <begin position="532"/>
        <end position="710"/>
    </location>
</feature>
<dbReference type="FunFam" id="3.40.50.300:FF:000079">
    <property type="entry name" value="probable ATP-dependent RNA helicase DDX17"/>
    <property type="match status" value="1"/>
</dbReference>
<evidence type="ECO:0000256" key="13">
    <source>
        <dbReference type="PROSITE-ProRule" id="PRU00552"/>
    </source>
</evidence>
<evidence type="ECO:0000256" key="11">
    <source>
        <dbReference type="ARBA" id="ARBA00038511"/>
    </source>
</evidence>
<dbReference type="GO" id="GO:0005634">
    <property type="term" value="C:nucleus"/>
    <property type="evidence" value="ECO:0007669"/>
    <property type="project" value="UniProtKB-SubCell"/>
</dbReference>
<accession>A0A9P4PZC0</accession>
<feature type="compositionally biased region" description="Acidic residues" evidence="14">
    <location>
        <begin position="329"/>
        <end position="344"/>
    </location>
</feature>
<evidence type="ECO:0000259" key="17">
    <source>
        <dbReference type="PROSITE" id="PS51195"/>
    </source>
</evidence>
<feature type="compositionally biased region" description="Basic and acidic residues" evidence="14">
    <location>
        <begin position="118"/>
        <end position="133"/>
    </location>
</feature>
<evidence type="ECO:0000256" key="5">
    <source>
        <dbReference type="ARBA" id="ARBA00022801"/>
    </source>
</evidence>
<evidence type="ECO:0000256" key="7">
    <source>
        <dbReference type="ARBA" id="ARBA00022840"/>
    </source>
</evidence>
<keyword evidence="19" id="KW-1185">Reference proteome</keyword>
<keyword evidence="3" id="KW-0507">mRNA processing</keyword>
<keyword evidence="5 18" id="KW-0378">Hydrolase</keyword>
<feature type="region of interest" description="Disordered" evidence="14">
    <location>
        <begin position="1"/>
        <end position="212"/>
    </location>
</feature>
<dbReference type="OrthoDB" id="196131at2759"/>
<dbReference type="SMART" id="SM00490">
    <property type="entry name" value="HELICc"/>
    <property type="match status" value="1"/>
</dbReference>
<evidence type="ECO:0000256" key="1">
    <source>
        <dbReference type="ARBA" id="ARBA00004123"/>
    </source>
</evidence>
<evidence type="ECO:0000313" key="18">
    <source>
        <dbReference type="EMBL" id="KAF2717722.1"/>
    </source>
</evidence>
<feature type="domain" description="Helicase C-terminal" evidence="16">
    <location>
        <begin position="737"/>
        <end position="885"/>
    </location>
</feature>
<dbReference type="PROSITE" id="PS51195">
    <property type="entry name" value="Q_MOTIF"/>
    <property type="match status" value="1"/>
</dbReference>
<dbReference type="Pfam" id="PF00271">
    <property type="entry name" value="Helicase_C"/>
    <property type="match status" value="1"/>
</dbReference>
<proteinExistence type="inferred from homology"/>
<comment type="function">
    <text evidence="10">ATP-dependent RNA helicase involved spliceosome assembly and in nuclear splicing. Catalyzes an ATP-dependent conformational change of U2 snRNP. Bridges U1 and U2 snRNPs and enables stable U2 snRNP association with intron RNA.</text>
</comment>
<feature type="region of interest" description="Disordered" evidence="14">
    <location>
        <begin position="916"/>
        <end position="950"/>
    </location>
</feature>
<dbReference type="InterPro" id="IPR056149">
    <property type="entry name" value="PRP5/DDX46/KHDC4_KH"/>
</dbReference>
<feature type="compositionally biased region" description="Basic and acidic residues" evidence="14">
    <location>
        <begin position="21"/>
        <end position="58"/>
    </location>
</feature>
<dbReference type="Pfam" id="PF00270">
    <property type="entry name" value="DEAD"/>
    <property type="match status" value="1"/>
</dbReference>
<feature type="region of interest" description="Disordered" evidence="14">
    <location>
        <begin position="1040"/>
        <end position="1061"/>
    </location>
</feature>
<dbReference type="PROSITE" id="PS51192">
    <property type="entry name" value="HELICASE_ATP_BIND_1"/>
    <property type="match status" value="1"/>
</dbReference>
<dbReference type="PROSITE" id="PS00039">
    <property type="entry name" value="DEAD_ATP_HELICASE"/>
    <property type="match status" value="1"/>
</dbReference>
<evidence type="ECO:0000256" key="12">
    <source>
        <dbReference type="ARBA" id="ARBA00047984"/>
    </source>
</evidence>
<evidence type="ECO:0000256" key="8">
    <source>
        <dbReference type="ARBA" id="ARBA00023187"/>
    </source>
</evidence>
<dbReference type="InterPro" id="IPR027417">
    <property type="entry name" value="P-loop_NTPase"/>
</dbReference>
<evidence type="ECO:0000256" key="2">
    <source>
        <dbReference type="ARBA" id="ARBA00012552"/>
    </source>
</evidence>
<evidence type="ECO:0000259" key="15">
    <source>
        <dbReference type="PROSITE" id="PS51192"/>
    </source>
</evidence>
<dbReference type="Proteomes" id="UP000799441">
    <property type="component" value="Unassembled WGS sequence"/>
</dbReference>
<dbReference type="GO" id="GO:0006397">
    <property type="term" value="P:mRNA processing"/>
    <property type="evidence" value="ECO:0007669"/>
    <property type="project" value="UniProtKB-KW"/>
</dbReference>
<feature type="compositionally biased region" description="Basic and acidic residues" evidence="14">
    <location>
        <begin position="308"/>
        <end position="317"/>
    </location>
</feature>
<dbReference type="InterPro" id="IPR000629">
    <property type="entry name" value="RNA-helicase_DEAD-box_CS"/>
</dbReference>
<feature type="compositionally biased region" description="Basic residues" evidence="14">
    <location>
        <begin position="8"/>
        <end position="20"/>
    </location>
</feature>
<dbReference type="AlphaFoldDB" id="A0A9P4PZC0"/>
<keyword evidence="6" id="KW-0347">Helicase</keyword>
<keyword evidence="7" id="KW-0067">ATP-binding</keyword>
<feature type="compositionally biased region" description="Basic and acidic residues" evidence="14">
    <location>
        <begin position="916"/>
        <end position="931"/>
    </location>
</feature>
<dbReference type="InterPro" id="IPR001650">
    <property type="entry name" value="Helicase_C-like"/>
</dbReference>
<feature type="compositionally biased region" description="Basic and acidic residues" evidence="14">
    <location>
        <begin position="78"/>
        <end position="110"/>
    </location>
</feature>
<dbReference type="Pfam" id="PF23469">
    <property type="entry name" value="KH_12"/>
    <property type="match status" value="1"/>
</dbReference>
<dbReference type="CDD" id="cd18787">
    <property type="entry name" value="SF2_C_DEAD"/>
    <property type="match status" value="1"/>
</dbReference>
<feature type="compositionally biased region" description="Polar residues" evidence="14">
    <location>
        <begin position="272"/>
        <end position="284"/>
    </location>
</feature>
<dbReference type="EMBL" id="MU003838">
    <property type="protein sequence ID" value="KAF2717722.1"/>
    <property type="molecule type" value="Genomic_DNA"/>
</dbReference>
<sequence>MARSPGGSRHHRESHRRRSRSRESDRRSNRDEYRPRESTRHDEYRSSRRRNDSRERSPPRHRRDNRHAERRYRSRSRDRRDRSPVRDGRRDRDRYRSSRYDDDYDRDRDRARHRSRSSRGERRTRDDSRDKRSARGSVRGDNSPRPSTSDGPNVDDLTEEQIKRRKRLDAIKARQQASKGVSPATESPAATPKPINEASISKTAGEEPLTKVPAVTRTGFSVEEIRKKAQEKLKKGPTALGDDVVINKSAVVPMQSPDIETEKTHGKPKLPTGNTKISGLSLSKATADGATKIGASRVASGLDDEEESGRKLEKLPDLPEVDTNGDAPILDDDDGEDLQDEEQEAAAARQAAEKRAQEVQVDEDIDMTDTNGVRKDSVPDAMDQDEDVDPLDAFMNDLDTTAPAPIKRATKKELRVYNSDDEDQQEAVGDGADDLFNMTSRKKRKEIPAVDHSKMEYEEFRKNFYSEPTELADMTQEEVDLMRADLDNINVQGKDPPKPITKFSQGGFGSQILDILRDLKFENPTPIQAQALPAIMGGRDVLGIAKTGSGKTMAFLLPMFRHIKDQRPLRNMEGPVGLVLAPTRELATQIHRDCKPFLKALGLRAVCAYGGPPIKDQIAELKRGAEIVVATAGRLIDLLASNSGRVINLNRVSYVVLDEADRMFDMGFEPQITKIINNVRPDRQTVLFSATFPKSMEALAKKATKRAVAITVGGKSIVPKEITQHIEVRPPETRDVRLLELLGELEIKHEDARTLVFVERQETADRIFMMLNKNGYPAMSIHGGREQLDRDQAIDEFKAGHYAVLVATSVAARGLDVKQLKLVINYDSPNHKEDYVHRAGRTGRAGNTGTAITFVSPDQFKFAPFLVKVLEESEVPVPPALTAIRDECNQRIEAGEFKKISSGFGGRGIDRLDAERAAERARERGMYKTGDEPEEEEDKKEGGAKSSDLDKKIAAATSLTKSLSTTQEVDVQKPGVAAGGAAGDALVPKNLQAHISSAMKVQKTETPPPSSGRDSNVRKAPNAFEAAQARAAAINARLGNKGAARPGGPPDNRGPDAGAYHSTLEINDFPQKARWAVTNRTNVAKILEATGTSITSKGNYYGPGTEPASGEQPKLYVLVEGDTEPAVSKAMGELVRLLKEGTVAAAEQESRAPTNIGRYSVV</sequence>
<comment type="caution">
    <text evidence="18">The sequence shown here is derived from an EMBL/GenBank/DDBJ whole genome shotgun (WGS) entry which is preliminary data.</text>
</comment>
<keyword evidence="9" id="KW-0539">Nucleus</keyword>
<evidence type="ECO:0000256" key="9">
    <source>
        <dbReference type="ARBA" id="ARBA00023242"/>
    </source>
</evidence>
<name>A0A9P4PZC0_9PEZI</name>
<feature type="compositionally biased region" description="Basic residues" evidence="14">
    <location>
        <begin position="59"/>
        <end position="77"/>
    </location>
</feature>
<dbReference type="GO" id="GO:0003724">
    <property type="term" value="F:RNA helicase activity"/>
    <property type="evidence" value="ECO:0007669"/>
    <property type="project" value="UniProtKB-EC"/>
</dbReference>
<dbReference type="SUPFAM" id="SSF52540">
    <property type="entry name" value="P-loop containing nucleoside triphosphate hydrolases"/>
    <property type="match status" value="1"/>
</dbReference>
<dbReference type="Gene3D" id="3.40.50.300">
    <property type="entry name" value="P-loop containing nucleotide triphosphate hydrolases"/>
    <property type="match status" value="2"/>
</dbReference>
<dbReference type="PROSITE" id="PS51194">
    <property type="entry name" value="HELICASE_CTER"/>
    <property type="match status" value="1"/>
</dbReference>
<evidence type="ECO:0000256" key="6">
    <source>
        <dbReference type="ARBA" id="ARBA00022806"/>
    </source>
</evidence>
<comment type="subcellular location">
    <subcellularLocation>
        <location evidence="1">Nucleus</location>
    </subcellularLocation>
</comment>
<dbReference type="GO" id="GO:0005524">
    <property type="term" value="F:ATP binding"/>
    <property type="evidence" value="ECO:0007669"/>
    <property type="project" value="UniProtKB-KW"/>
</dbReference>
<evidence type="ECO:0000256" key="3">
    <source>
        <dbReference type="ARBA" id="ARBA00022664"/>
    </source>
</evidence>
<feature type="compositionally biased region" description="Basic and acidic residues" evidence="14">
    <location>
        <begin position="939"/>
        <end position="950"/>
    </location>
</feature>
<feature type="region of interest" description="Disordered" evidence="14">
    <location>
        <begin position="252"/>
        <end position="400"/>
    </location>
</feature>
<comment type="similarity">
    <text evidence="11">Belongs to the DEAD box helicase family. DDX46/PRP5 subfamily.</text>
</comment>
<dbReference type="InterPro" id="IPR014014">
    <property type="entry name" value="RNA_helicase_DEAD_Q_motif"/>
</dbReference>
<keyword evidence="8" id="KW-0508">mRNA splicing</keyword>
<gene>
    <name evidence="18" type="ORF">K431DRAFT_288335</name>
</gene>
<evidence type="ECO:0000256" key="4">
    <source>
        <dbReference type="ARBA" id="ARBA00022741"/>
    </source>
</evidence>
<dbReference type="GO" id="GO:0008380">
    <property type="term" value="P:RNA splicing"/>
    <property type="evidence" value="ECO:0007669"/>
    <property type="project" value="UniProtKB-KW"/>
</dbReference>
<evidence type="ECO:0000259" key="16">
    <source>
        <dbReference type="PROSITE" id="PS51194"/>
    </source>
</evidence>
<dbReference type="InterPro" id="IPR014001">
    <property type="entry name" value="Helicase_ATP-bd"/>
</dbReference>
<comment type="catalytic activity">
    <reaction evidence="12">
        <text>ATP + H2O = ADP + phosphate + H(+)</text>
        <dbReference type="Rhea" id="RHEA:13065"/>
        <dbReference type="ChEBI" id="CHEBI:15377"/>
        <dbReference type="ChEBI" id="CHEBI:15378"/>
        <dbReference type="ChEBI" id="CHEBI:30616"/>
        <dbReference type="ChEBI" id="CHEBI:43474"/>
        <dbReference type="ChEBI" id="CHEBI:456216"/>
        <dbReference type="EC" id="3.6.4.13"/>
    </reaction>
</comment>
<dbReference type="CDD" id="cd17953">
    <property type="entry name" value="DEADc_DDX46"/>
    <property type="match status" value="1"/>
</dbReference>
<dbReference type="EC" id="3.6.4.13" evidence="2"/>
<evidence type="ECO:0000256" key="14">
    <source>
        <dbReference type="SAM" id="MobiDB-lite"/>
    </source>
</evidence>